<name>A0AAU6NYP8_9FLAO</name>
<keyword evidence="5" id="KW-1185">Reference proteome</keyword>
<dbReference type="InterPro" id="IPR001789">
    <property type="entry name" value="Sig_transdc_resp-reg_receiver"/>
</dbReference>
<dbReference type="Proteomes" id="UP001368318">
    <property type="component" value="Chromosome"/>
</dbReference>
<dbReference type="AlphaFoldDB" id="A0AAU6NYP8"/>
<evidence type="ECO:0000313" key="5">
    <source>
        <dbReference type="Proteomes" id="UP001368318"/>
    </source>
</evidence>
<gene>
    <name evidence="4" type="ORF">R3L15_10350</name>
    <name evidence="3" type="ORF">R3L16_11240</name>
</gene>
<accession>A0AAU6NYP8</accession>
<dbReference type="SMART" id="SM00448">
    <property type="entry name" value="REC"/>
    <property type="match status" value="1"/>
</dbReference>
<dbReference type="Pfam" id="PF00072">
    <property type="entry name" value="Response_reg"/>
    <property type="match status" value="1"/>
</dbReference>
<evidence type="ECO:0000256" key="1">
    <source>
        <dbReference type="PROSITE-ProRule" id="PRU00169"/>
    </source>
</evidence>
<sequence length="223" mass="25450">MKDINVLIVDDHPIIASSYKNALSKIKKETGLYNFITTEVVSIDDALIQINKNPSSFFDIIFLDIKLPKSKDGKYLSGEDLGLRIKEISPKTKIIVLTTYNDNYRIDSILKSLNPDGFLIKNDMQPKDLIKGIIEVIEEPPHYSKTVRKLIRKHITSDFVLDKIDRLILHELSNGTKMSELPNVISMSISGIERRKRLLKEVFNIAGKDDRILVKIAREKGFI</sequence>
<dbReference type="KEGG" id="mcaa:R3L15_10350"/>
<organism evidence="3 5">
    <name type="scientific">Mangrovimonas cancribranchiae</name>
    <dbReference type="NCBI Taxonomy" id="3080055"/>
    <lineage>
        <taxon>Bacteria</taxon>
        <taxon>Pseudomonadati</taxon>
        <taxon>Bacteroidota</taxon>
        <taxon>Flavobacteriia</taxon>
        <taxon>Flavobacteriales</taxon>
        <taxon>Flavobacteriaceae</taxon>
        <taxon>Mangrovimonas</taxon>
    </lineage>
</organism>
<proteinExistence type="predicted"/>
<dbReference type="Gene3D" id="3.40.50.2300">
    <property type="match status" value="1"/>
</dbReference>
<feature type="domain" description="Response regulatory" evidence="2">
    <location>
        <begin position="5"/>
        <end position="136"/>
    </location>
</feature>
<protein>
    <submittedName>
        <fullName evidence="3">Response regulator</fullName>
    </submittedName>
</protein>
<dbReference type="SUPFAM" id="SSF52172">
    <property type="entry name" value="CheY-like"/>
    <property type="match status" value="1"/>
</dbReference>
<evidence type="ECO:0000313" key="3">
    <source>
        <dbReference type="EMBL" id="WXA02319.1"/>
    </source>
</evidence>
<keyword evidence="1" id="KW-0597">Phosphoprotein</keyword>
<feature type="modified residue" description="4-aspartylphosphate" evidence="1">
    <location>
        <position position="64"/>
    </location>
</feature>
<dbReference type="PROSITE" id="PS50110">
    <property type="entry name" value="RESPONSE_REGULATORY"/>
    <property type="match status" value="1"/>
</dbReference>
<dbReference type="EMBL" id="CP136925">
    <property type="protein sequence ID" value="WXA12520.1"/>
    <property type="molecule type" value="Genomic_DNA"/>
</dbReference>
<dbReference type="GO" id="GO:0000160">
    <property type="term" value="P:phosphorelay signal transduction system"/>
    <property type="evidence" value="ECO:0007669"/>
    <property type="project" value="InterPro"/>
</dbReference>
<dbReference type="EMBL" id="CP136924">
    <property type="protein sequence ID" value="WXA02319.1"/>
    <property type="molecule type" value="Genomic_DNA"/>
</dbReference>
<dbReference type="InterPro" id="IPR011006">
    <property type="entry name" value="CheY-like_superfamily"/>
</dbReference>
<dbReference type="RefSeq" id="WP_338731542.1">
    <property type="nucleotide sequence ID" value="NZ_CP136924.1"/>
</dbReference>
<reference evidence="3 5" key="1">
    <citation type="submission" date="2023-10" db="EMBL/GenBank/DDBJ databases">
        <title>Culture-based analysis of two novel bacteria associated with mangrove crab gills.</title>
        <authorList>
            <person name="Yang X."/>
            <person name="Garuglieri E."/>
            <person name="Van Goethem M.W."/>
            <person name="Fusi M."/>
            <person name="Marasco R."/>
            <person name="Daffonchio D.G."/>
        </authorList>
    </citation>
    <scope>NUCLEOTIDE SEQUENCE [LARGE SCALE GENOMIC DNA]</scope>
    <source>
        <strain evidence="4">UG2-1</strain>
        <strain evidence="3">UG2-2</strain>
        <strain evidence="5">UG2_2</strain>
    </source>
</reference>
<evidence type="ECO:0000259" key="2">
    <source>
        <dbReference type="PROSITE" id="PS50110"/>
    </source>
</evidence>
<evidence type="ECO:0000313" key="4">
    <source>
        <dbReference type="EMBL" id="WXA12520.1"/>
    </source>
</evidence>